<evidence type="ECO:0000313" key="1">
    <source>
        <dbReference type="EMBL" id="EFL44703.1"/>
    </source>
</evidence>
<gene>
    <name evidence="1" type="ORF">HMPREF9248_0750</name>
</gene>
<comment type="caution">
    <text evidence="1">The sequence shown here is derived from an EMBL/GenBank/DDBJ whole genome shotgun (WGS) entry which is preliminary data.</text>
</comment>
<name>A0ABN0B1M3_9ACTN</name>
<evidence type="ECO:0000313" key="2">
    <source>
        <dbReference type="Proteomes" id="UP000004431"/>
    </source>
</evidence>
<proteinExistence type="predicted"/>
<dbReference type="Proteomes" id="UP000004431">
    <property type="component" value="Unassembled WGS sequence"/>
</dbReference>
<organism evidence="1 2">
    <name type="scientific">Fannyhessea vaginae PB189-T1-4</name>
    <dbReference type="NCBI Taxonomy" id="866774"/>
    <lineage>
        <taxon>Bacteria</taxon>
        <taxon>Bacillati</taxon>
        <taxon>Actinomycetota</taxon>
        <taxon>Coriobacteriia</taxon>
        <taxon>Coriobacteriales</taxon>
        <taxon>Atopobiaceae</taxon>
        <taxon>Fannyhessea</taxon>
    </lineage>
</organism>
<reference evidence="1 2" key="1">
    <citation type="submission" date="2010-08" db="EMBL/GenBank/DDBJ databases">
        <authorList>
            <person name="Durkin A.S."/>
            <person name="Madupu R."/>
            <person name="Torralba M."/>
            <person name="Gillis M."/>
            <person name="Methe B."/>
            <person name="Sutton G."/>
            <person name="Nelson K.E."/>
        </authorList>
    </citation>
    <scope>NUCLEOTIDE SEQUENCE [LARGE SCALE GENOMIC DNA]</scope>
    <source>
        <strain evidence="1 2">PB189-T1-4</strain>
    </source>
</reference>
<accession>A0ABN0B1M3</accession>
<dbReference type="EMBL" id="AEDQ01000003">
    <property type="protein sequence ID" value="EFL44703.1"/>
    <property type="molecule type" value="Genomic_DNA"/>
</dbReference>
<keyword evidence="2" id="KW-1185">Reference proteome</keyword>
<sequence length="38" mass="4201">MVQKEVLAYACTNTPRYAHNAHARKETKAPATVRSTNA</sequence>
<protein>
    <submittedName>
        <fullName evidence="1">Uncharacterized protein</fullName>
    </submittedName>
</protein>